<accession>A0A1G2MSU3</accession>
<dbReference type="Gene3D" id="3.40.50.1170">
    <property type="entry name" value="L-asparaginase, N-terminal domain"/>
    <property type="match status" value="1"/>
</dbReference>
<dbReference type="Pfam" id="PF00710">
    <property type="entry name" value="Asparaginase"/>
    <property type="match status" value="1"/>
</dbReference>
<dbReference type="InterPro" id="IPR006034">
    <property type="entry name" value="Asparaginase/glutaminase-like"/>
</dbReference>
<dbReference type="STRING" id="1802312.A3C06_02160"/>
<evidence type="ECO:0000313" key="5">
    <source>
        <dbReference type="Proteomes" id="UP000177565"/>
    </source>
</evidence>
<feature type="binding site" evidence="2">
    <location>
        <position position="66"/>
    </location>
    <ligand>
        <name>substrate</name>
    </ligand>
</feature>
<protein>
    <recommendedName>
        <fullName evidence="3">L-asparaginase N-terminal domain-containing protein</fullName>
    </recommendedName>
</protein>
<feature type="domain" description="L-asparaginase N-terminal" evidence="3">
    <location>
        <begin position="13"/>
        <end position="168"/>
    </location>
</feature>
<reference evidence="4 5" key="1">
    <citation type="journal article" date="2016" name="Nat. Commun.">
        <title>Thousands of microbial genomes shed light on interconnected biogeochemical processes in an aquifer system.</title>
        <authorList>
            <person name="Anantharaman K."/>
            <person name="Brown C.T."/>
            <person name="Hug L.A."/>
            <person name="Sharon I."/>
            <person name="Castelle C.J."/>
            <person name="Probst A.J."/>
            <person name="Thomas B.C."/>
            <person name="Singh A."/>
            <person name="Wilkins M.J."/>
            <person name="Karaoz U."/>
            <person name="Brodie E.L."/>
            <person name="Williams K.H."/>
            <person name="Hubbard S.S."/>
            <person name="Banfield J.F."/>
        </authorList>
    </citation>
    <scope>NUCLEOTIDE SEQUENCE [LARGE SCALE GENOMIC DNA]</scope>
</reference>
<comment type="caution">
    <text evidence="4">The sequence shown here is derived from an EMBL/GenBank/DDBJ whole genome shotgun (WGS) entry which is preliminary data.</text>
</comment>
<organism evidence="4 5">
    <name type="scientific">Candidatus Taylorbacteria bacterium RIFCSPHIGHO2_02_FULL_46_13</name>
    <dbReference type="NCBI Taxonomy" id="1802312"/>
    <lineage>
        <taxon>Bacteria</taxon>
        <taxon>Candidatus Tayloriibacteriota</taxon>
    </lineage>
</organism>
<dbReference type="PRINTS" id="PR00139">
    <property type="entry name" value="ASNGLNASE"/>
</dbReference>
<sequence length="174" mass="18519">MKKVTVYESTSQLIILATGGTIDKSYGVGAGVRELSFSSESAITDILREVQAALEYPIVRLMAKDSLDMNDTDRATIVAMCSAVPQPRVLITHGTDTMDKTAAAIAARRIAKTIVLTGAGQPAVVKGTDANFNVGFALSSALSASRGVYIAMNARLYVWNKCKKNEVTGVFEPT</sequence>
<dbReference type="InterPro" id="IPR037152">
    <property type="entry name" value="L-asparaginase_N_sf"/>
</dbReference>
<dbReference type="InterPro" id="IPR036152">
    <property type="entry name" value="Asp/glu_Ase-like_sf"/>
</dbReference>
<proteinExistence type="predicted"/>
<feature type="active site" description="O-isoaspartyl threonine intermediate" evidence="1">
    <location>
        <position position="21"/>
    </location>
</feature>
<evidence type="ECO:0000256" key="1">
    <source>
        <dbReference type="PIRSR" id="PIRSR001220-1"/>
    </source>
</evidence>
<dbReference type="GO" id="GO:0004067">
    <property type="term" value="F:asparaginase activity"/>
    <property type="evidence" value="ECO:0007669"/>
    <property type="project" value="UniProtKB-UniRule"/>
</dbReference>
<dbReference type="PROSITE" id="PS51732">
    <property type="entry name" value="ASN_GLN_ASE_3"/>
    <property type="match status" value="1"/>
</dbReference>
<gene>
    <name evidence="4" type="ORF">A3C06_02160</name>
</gene>
<evidence type="ECO:0000259" key="3">
    <source>
        <dbReference type="Pfam" id="PF00710"/>
    </source>
</evidence>
<dbReference type="AlphaFoldDB" id="A0A1G2MSU3"/>
<feature type="binding site" evidence="2">
    <location>
        <begin position="95"/>
        <end position="96"/>
    </location>
    <ligand>
        <name>substrate</name>
    </ligand>
</feature>
<dbReference type="InterPro" id="IPR027474">
    <property type="entry name" value="L-asparaginase_N"/>
</dbReference>
<dbReference type="Proteomes" id="UP000177565">
    <property type="component" value="Unassembled WGS sequence"/>
</dbReference>
<dbReference type="SUPFAM" id="SSF53774">
    <property type="entry name" value="Glutaminase/Asparaginase"/>
    <property type="match status" value="1"/>
</dbReference>
<dbReference type="PIRSF" id="PIRSF001220">
    <property type="entry name" value="L-ASNase_gatD"/>
    <property type="match status" value="1"/>
</dbReference>
<evidence type="ECO:0000313" key="4">
    <source>
        <dbReference type="EMBL" id="OHA26933.1"/>
    </source>
</evidence>
<dbReference type="PIRSF" id="PIRSF500176">
    <property type="entry name" value="L_ASNase"/>
    <property type="match status" value="1"/>
</dbReference>
<name>A0A1G2MSU3_9BACT</name>
<evidence type="ECO:0000256" key="2">
    <source>
        <dbReference type="PIRSR" id="PIRSR001220-2"/>
    </source>
</evidence>
<dbReference type="EMBL" id="MHRQ01000014">
    <property type="protein sequence ID" value="OHA26933.1"/>
    <property type="molecule type" value="Genomic_DNA"/>
</dbReference>